<name>A0ACB6R2M2_9PLEO</name>
<organism evidence="1 2">
    <name type="scientific">Lindgomyces ingoldianus</name>
    <dbReference type="NCBI Taxonomy" id="673940"/>
    <lineage>
        <taxon>Eukaryota</taxon>
        <taxon>Fungi</taxon>
        <taxon>Dikarya</taxon>
        <taxon>Ascomycota</taxon>
        <taxon>Pezizomycotina</taxon>
        <taxon>Dothideomycetes</taxon>
        <taxon>Pleosporomycetidae</taxon>
        <taxon>Pleosporales</taxon>
        <taxon>Lindgomycetaceae</taxon>
        <taxon>Lindgomyces</taxon>
    </lineage>
</organism>
<accession>A0ACB6R2M2</accession>
<reference evidence="1" key="1">
    <citation type="journal article" date="2020" name="Stud. Mycol.">
        <title>101 Dothideomycetes genomes: a test case for predicting lifestyles and emergence of pathogens.</title>
        <authorList>
            <person name="Haridas S."/>
            <person name="Albert R."/>
            <person name="Binder M."/>
            <person name="Bloem J."/>
            <person name="Labutti K."/>
            <person name="Salamov A."/>
            <person name="Andreopoulos B."/>
            <person name="Baker S."/>
            <person name="Barry K."/>
            <person name="Bills G."/>
            <person name="Bluhm B."/>
            <person name="Cannon C."/>
            <person name="Castanera R."/>
            <person name="Culley D."/>
            <person name="Daum C."/>
            <person name="Ezra D."/>
            <person name="Gonzalez J."/>
            <person name="Henrissat B."/>
            <person name="Kuo A."/>
            <person name="Liang C."/>
            <person name="Lipzen A."/>
            <person name="Lutzoni F."/>
            <person name="Magnuson J."/>
            <person name="Mondo S."/>
            <person name="Nolan M."/>
            <person name="Ohm R."/>
            <person name="Pangilinan J."/>
            <person name="Park H.-J."/>
            <person name="Ramirez L."/>
            <person name="Alfaro M."/>
            <person name="Sun H."/>
            <person name="Tritt A."/>
            <person name="Yoshinaga Y."/>
            <person name="Zwiers L.-H."/>
            <person name="Turgeon B."/>
            <person name="Goodwin S."/>
            <person name="Spatafora J."/>
            <person name="Crous P."/>
            <person name="Grigoriev I."/>
        </authorList>
    </citation>
    <scope>NUCLEOTIDE SEQUENCE</scope>
    <source>
        <strain evidence="1">ATCC 200398</strain>
    </source>
</reference>
<dbReference type="Proteomes" id="UP000799755">
    <property type="component" value="Unassembled WGS sequence"/>
</dbReference>
<evidence type="ECO:0000313" key="1">
    <source>
        <dbReference type="EMBL" id="KAF2472582.1"/>
    </source>
</evidence>
<gene>
    <name evidence="1" type="ORF">BDR25DRAFT_15617</name>
</gene>
<keyword evidence="2" id="KW-1185">Reference proteome</keyword>
<comment type="caution">
    <text evidence="1">The sequence shown here is derived from an EMBL/GenBank/DDBJ whole genome shotgun (WGS) entry which is preliminary data.</text>
</comment>
<evidence type="ECO:0000313" key="2">
    <source>
        <dbReference type="Proteomes" id="UP000799755"/>
    </source>
</evidence>
<proteinExistence type="predicted"/>
<protein>
    <submittedName>
        <fullName evidence="1">Uncharacterized protein</fullName>
    </submittedName>
</protein>
<sequence length="414" mass="45164">MSSSTSSVLPVATGDALMEVPLRAPPLGVVSNFSNPSFMGTPVLVTAGICLPLILAFTAVRIYAKLAILKKWKLEDYVYCISCPVVIALISFEISIVLTKPNGYHAWDVNSSAMDKSSALHLLVFSISLGPVLWLLKLTLFCSILSAFGSVRWLKNCAYIGLITTGLFFMAYSIIVAVSCGPRPSTDTESYLNGFNRGQCSSATGVNAIASILLGIVNLASDVYLLIIPLPSVISLNIPLKQKIGVFAIVCSGLTMCVCSLLGLIYRIMSWRSPDFTGTQIPLYVVFVAELSLGLMIPCMPSLFTVYRHFTVPDINDTATIATPNMRGFSSLSSPKTESRATWRKTHLSIEEIPYRKPSSEWERRPIHDHRMKALPPTPLLLNPASVPPSPKTPKTPASFRSMHLPIMFQTTSK</sequence>
<dbReference type="EMBL" id="MU003502">
    <property type="protein sequence ID" value="KAF2472582.1"/>
    <property type="molecule type" value="Genomic_DNA"/>
</dbReference>